<keyword evidence="4" id="KW-0520">NAD</keyword>
<feature type="active site" description="Proton acceptor" evidence="6">
    <location>
        <position position="167"/>
    </location>
</feature>
<dbReference type="Gene3D" id="3.30.1600.10">
    <property type="entry name" value="SIR2/SIRT2 'Small Domain"/>
    <property type="match status" value="1"/>
</dbReference>
<evidence type="ECO:0000256" key="5">
    <source>
        <dbReference type="ARBA" id="ARBA00023128"/>
    </source>
</evidence>
<dbReference type="InterPro" id="IPR003000">
    <property type="entry name" value="Sirtuin"/>
</dbReference>
<evidence type="ECO:0000256" key="3">
    <source>
        <dbReference type="ARBA" id="ARBA00022679"/>
    </source>
</evidence>
<evidence type="ECO:0000313" key="9">
    <source>
        <dbReference type="EMBL" id="RDX51020.1"/>
    </source>
</evidence>
<feature type="region of interest" description="Disordered" evidence="7">
    <location>
        <begin position="376"/>
        <end position="448"/>
    </location>
</feature>
<dbReference type="InterPro" id="IPR029035">
    <property type="entry name" value="DHS-like_NAD/FAD-binding_dom"/>
</dbReference>
<protein>
    <submittedName>
        <fullName evidence="9">DHS-like NAD/FAD-binding domain-containing protein</fullName>
    </submittedName>
</protein>
<feature type="binding site" evidence="6">
    <location>
        <position position="200"/>
    </location>
    <ligand>
        <name>Zn(2+)</name>
        <dbReference type="ChEBI" id="CHEBI:29105"/>
    </ligand>
</feature>
<accession>A0A371DES4</accession>
<proteinExistence type="inferred from homology"/>
<dbReference type="GO" id="GO:0070403">
    <property type="term" value="F:NAD+ binding"/>
    <property type="evidence" value="ECO:0007669"/>
    <property type="project" value="InterPro"/>
</dbReference>
<sequence>MTVTLDFDASASDAPTRRSLSNLSLAVAKCKKIIVVTGAGISCSCGIPDFRSSDGLYALVKQQYPDVVLKGRDLFDASLFRDPTSTAVFYTFISQLKKSIDSASPSPTHRFIKTLDSKRKLLRSYTQNIDGLEERTGLVGTSSQEVKSTGKSKSKIKTKDVRNVQLHGDIHRVRCTFCSADFSCTQEHIDIFLSGQPPNCPECSARSTARVARSARALKVGTLRPAIVLYDEPHPLGDDIGTIQTADIARKPDMLIIMGTSLKVHGFKKLVKDFARRVHESAPSPSSSGRSPLKKNAKSFAGKVIFVNKTAPGSEWDGIIDYHVAGETDRWCEKVIEDWKKARPSDWEVQKTLVATGESATGGSFHVAKEITNTLGTKGKGAKRKNDRKRENVPLPEDDVFDITLPLPEAPPSPSKRPRSRCHYSDVESSPSKKSREGATAPRESVHFEERGLLFGNTTNAKPRPAPMEDDFDLGENVTAAKVTKKGTTRTRNTKMQVEVVLEPKRKRTTA</sequence>
<dbReference type="GO" id="GO:0046872">
    <property type="term" value="F:metal ion binding"/>
    <property type="evidence" value="ECO:0007669"/>
    <property type="project" value="UniProtKB-KW"/>
</dbReference>
<dbReference type="GO" id="GO:0005634">
    <property type="term" value="C:nucleus"/>
    <property type="evidence" value="ECO:0007669"/>
    <property type="project" value="TreeGrafter"/>
</dbReference>
<evidence type="ECO:0000256" key="2">
    <source>
        <dbReference type="ARBA" id="ARBA00006924"/>
    </source>
</evidence>
<feature type="binding site" evidence="6">
    <location>
        <position position="178"/>
    </location>
    <ligand>
        <name>Zn(2+)</name>
        <dbReference type="ChEBI" id="CHEBI:29105"/>
    </ligand>
</feature>
<comment type="subcellular location">
    <subcellularLocation>
        <location evidence="1">Mitochondrion</location>
    </subcellularLocation>
</comment>
<dbReference type="GO" id="GO:0017136">
    <property type="term" value="F:histone deacetylase activity, NAD-dependent"/>
    <property type="evidence" value="ECO:0007669"/>
    <property type="project" value="TreeGrafter"/>
</dbReference>
<keyword evidence="5" id="KW-0496">Mitochondrion</keyword>
<comment type="similarity">
    <text evidence="2">Belongs to the sirtuin family. Class I subfamily.</text>
</comment>
<evidence type="ECO:0000256" key="6">
    <source>
        <dbReference type="PROSITE-ProRule" id="PRU00236"/>
    </source>
</evidence>
<dbReference type="AlphaFoldDB" id="A0A371DES4"/>
<dbReference type="EMBL" id="KZ857396">
    <property type="protein sequence ID" value="RDX51020.1"/>
    <property type="molecule type" value="Genomic_DNA"/>
</dbReference>
<dbReference type="Pfam" id="PF02146">
    <property type="entry name" value="SIR2"/>
    <property type="match status" value="1"/>
</dbReference>
<dbReference type="PANTHER" id="PTHR11085">
    <property type="entry name" value="NAD-DEPENDENT PROTEIN DEACYLASE SIRTUIN-5, MITOCHONDRIAL-RELATED"/>
    <property type="match status" value="1"/>
</dbReference>
<reference evidence="9 10" key="1">
    <citation type="journal article" date="2018" name="Biotechnol. Biofuels">
        <title>Integrative visual omics of the white-rot fungus Polyporus brumalis exposes the biotechnological potential of its oxidative enzymes for delignifying raw plant biomass.</title>
        <authorList>
            <person name="Miyauchi S."/>
            <person name="Rancon A."/>
            <person name="Drula E."/>
            <person name="Hage H."/>
            <person name="Chaduli D."/>
            <person name="Favel A."/>
            <person name="Grisel S."/>
            <person name="Henrissat B."/>
            <person name="Herpoel-Gimbert I."/>
            <person name="Ruiz-Duenas F.J."/>
            <person name="Chevret D."/>
            <person name="Hainaut M."/>
            <person name="Lin J."/>
            <person name="Wang M."/>
            <person name="Pangilinan J."/>
            <person name="Lipzen A."/>
            <person name="Lesage-Meessen L."/>
            <person name="Navarro D."/>
            <person name="Riley R."/>
            <person name="Grigoriev I.V."/>
            <person name="Zhou S."/>
            <person name="Raouche S."/>
            <person name="Rosso M.N."/>
        </authorList>
    </citation>
    <scope>NUCLEOTIDE SEQUENCE [LARGE SCALE GENOMIC DNA]</scope>
    <source>
        <strain evidence="9 10">BRFM 1820</strain>
    </source>
</reference>
<keyword evidence="6" id="KW-0479">Metal-binding</keyword>
<evidence type="ECO:0000256" key="1">
    <source>
        <dbReference type="ARBA" id="ARBA00004173"/>
    </source>
</evidence>
<dbReference type="OrthoDB" id="2919105at2759"/>
<evidence type="ECO:0000313" key="10">
    <source>
        <dbReference type="Proteomes" id="UP000256964"/>
    </source>
</evidence>
<feature type="domain" description="Deacetylase sirtuin-type" evidence="8">
    <location>
        <begin position="13"/>
        <end position="348"/>
    </location>
</feature>
<name>A0A371DES4_9APHY</name>
<dbReference type="Proteomes" id="UP000256964">
    <property type="component" value="Unassembled WGS sequence"/>
</dbReference>
<feature type="region of interest" description="Disordered" evidence="7">
    <location>
        <begin position="456"/>
        <end position="475"/>
    </location>
</feature>
<keyword evidence="3" id="KW-0808">Transferase</keyword>
<dbReference type="SUPFAM" id="SSF52467">
    <property type="entry name" value="DHS-like NAD/FAD-binding domain"/>
    <property type="match status" value="1"/>
</dbReference>
<dbReference type="PANTHER" id="PTHR11085:SF8">
    <property type="entry name" value="NAD-DEPENDENT HISTONE DEACETYLASE HST3"/>
    <property type="match status" value="1"/>
</dbReference>
<dbReference type="GO" id="GO:0005739">
    <property type="term" value="C:mitochondrion"/>
    <property type="evidence" value="ECO:0007669"/>
    <property type="project" value="UniProtKB-SubCell"/>
</dbReference>
<feature type="binding site" evidence="6">
    <location>
        <position position="203"/>
    </location>
    <ligand>
        <name>Zn(2+)</name>
        <dbReference type="ChEBI" id="CHEBI:29105"/>
    </ligand>
</feature>
<dbReference type="Gene3D" id="3.40.50.1220">
    <property type="entry name" value="TPP-binding domain"/>
    <property type="match status" value="1"/>
</dbReference>
<evidence type="ECO:0000256" key="7">
    <source>
        <dbReference type="SAM" id="MobiDB-lite"/>
    </source>
</evidence>
<feature type="binding site" evidence="6">
    <location>
        <position position="175"/>
    </location>
    <ligand>
        <name>Zn(2+)</name>
        <dbReference type="ChEBI" id="CHEBI:29105"/>
    </ligand>
</feature>
<evidence type="ECO:0000256" key="4">
    <source>
        <dbReference type="ARBA" id="ARBA00023027"/>
    </source>
</evidence>
<dbReference type="InterPro" id="IPR026591">
    <property type="entry name" value="Sirtuin_cat_small_dom_sf"/>
</dbReference>
<evidence type="ECO:0000259" key="8">
    <source>
        <dbReference type="PROSITE" id="PS50305"/>
    </source>
</evidence>
<keyword evidence="6" id="KW-0862">Zinc</keyword>
<keyword evidence="10" id="KW-1185">Reference proteome</keyword>
<gene>
    <name evidence="9" type="ORF">OH76DRAFT_341464</name>
</gene>
<organism evidence="9 10">
    <name type="scientific">Lentinus brumalis</name>
    <dbReference type="NCBI Taxonomy" id="2498619"/>
    <lineage>
        <taxon>Eukaryota</taxon>
        <taxon>Fungi</taxon>
        <taxon>Dikarya</taxon>
        <taxon>Basidiomycota</taxon>
        <taxon>Agaricomycotina</taxon>
        <taxon>Agaricomycetes</taxon>
        <taxon>Polyporales</taxon>
        <taxon>Polyporaceae</taxon>
        <taxon>Lentinus</taxon>
    </lineage>
</organism>
<dbReference type="STRING" id="139420.A0A371DES4"/>
<dbReference type="InterPro" id="IPR050134">
    <property type="entry name" value="NAD-dep_sirtuin_deacylases"/>
</dbReference>
<dbReference type="PROSITE" id="PS50305">
    <property type="entry name" value="SIRTUIN"/>
    <property type="match status" value="1"/>
</dbReference>
<dbReference type="InterPro" id="IPR026590">
    <property type="entry name" value="Ssirtuin_cat_dom"/>
</dbReference>